<keyword evidence="2" id="KW-1185">Reference proteome</keyword>
<dbReference type="AlphaFoldDB" id="A0A1H8VKM4"/>
<evidence type="ECO:0000313" key="1">
    <source>
        <dbReference type="EMBL" id="SEP15448.1"/>
    </source>
</evidence>
<accession>A0A1H8VKM4</accession>
<proteinExistence type="predicted"/>
<gene>
    <name evidence="1" type="ORF">SAMN05216388_103825</name>
</gene>
<sequence>METRPITDLFDARSGAAEPHEVLRDYHYRRIDRISDGEFEMNGDKKGIILVHIATVNALGPYLKDEIDVAELVDSSTQFPILMRSSYSNYSERVVSCARGAKASNPTDGDELSCTWIDRTGIVEAISTDLISERRDQMCITTKTLEKTITYLVSSYIDNFVGSENDFVLTTMSYMNIDGVYTPKIGRGIHTHREIKPSFIETPTVSVTPGNVRKQLTPLLRPFWQAVGYTESPYMTEDGWQLKNDD</sequence>
<protein>
    <submittedName>
        <fullName evidence="1">Uncharacterized protein</fullName>
    </submittedName>
</protein>
<organism evidence="1 2">
    <name type="scientific">Halorientalis persicus</name>
    <dbReference type="NCBI Taxonomy" id="1367881"/>
    <lineage>
        <taxon>Archaea</taxon>
        <taxon>Methanobacteriati</taxon>
        <taxon>Methanobacteriota</taxon>
        <taxon>Stenosarchaea group</taxon>
        <taxon>Halobacteria</taxon>
        <taxon>Halobacteriales</taxon>
        <taxon>Haloarculaceae</taxon>
        <taxon>Halorientalis</taxon>
    </lineage>
</organism>
<dbReference type="Proteomes" id="UP000198775">
    <property type="component" value="Unassembled WGS sequence"/>
</dbReference>
<name>A0A1H8VKM4_9EURY</name>
<dbReference type="RefSeq" id="WP_139203654.1">
    <property type="nucleotide sequence ID" value="NZ_FOCX01000038.1"/>
</dbReference>
<dbReference type="EMBL" id="FOCX01000038">
    <property type="protein sequence ID" value="SEP15448.1"/>
    <property type="molecule type" value="Genomic_DNA"/>
</dbReference>
<reference evidence="2" key="1">
    <citation type="submission" date="2016-10" db="EMBL/GenBank/DDBJ databases">
        <authorList>
            <person name="Varghese N."/>
            <person name="Submissions S."/>
        </authorList>
    </citation>
    <scope>NUCLEOTIDE SEQUENCE [LARGE SCALE GENOMIC DNA]</scope>
    <source>
        <strain evidence="2">IBRC-M 10043</strain>
    </source>
</reference>
<evidence type="ECO:0000313" key="2">
    <source>
        <dbReference type="Proteomes" id="UP000198775"/>
    </source>
</evidence>
<dbReference type="OrthoDB" id="380769at2157"/>